<evidence type="ECO:0000313" key="2">
    <source>
        <dbReference type="Proteomes" id="UP001065593"/>
    </source>
</evidence>
<dbReference type="InterPro" id="IPR046938">
    <property type="entry name" value="DNA_clamp_sf"/>
</dbReference>
<sequence>MTVAIKNEIEIVGRERLTPALEVAKKFTSTTPSRPALNHLALKENGEMHATDTFRAIILKNVHSYQEEILLNHKTLDLIKGYVFPHLNELLKVEEHTQSSFQLSKEDALKLIPAIKFIKSNKFQIMKFTFTNDYIELSVPGIHLKLDDFEFDIKQHKDTENIISFTPIYLLDALEAFLKFSSNENITVHHQGALKVMIFENEDMTKGVLPRRIY</sequence>
<protein>
    <submittedName>
        <fullName evidence="1">Uncharacterized protein</fullName>
    </submittedName>
</protein>
<name>A0ABQ5NK73_9BACI</name>
<organism evidence="1 2">
    <name type="scientific">Lysinibacillus piscis</name>
    <dbReference type="NCBI Taxonomy" id="2518931"/>
    <lineage>
        <taxon>Bacteria</taxon>
        <taxon>Bacillati</taxon>
        <taxon>Bacillota</taxon>
        <taxon>Bacilli</taxon>
        <taxon>Bacillales</taxon>
        <taxon>Bacillaceae</taxon>
        <taxon>Lysinibacillus</taxon>
    </lineage>
</organism>
<dbReference type="Proteomes" id="UP001065593">
    <property type="component" value="Unassembled WGS sequence"/>
</dbReference>
<dbReference type="EMBL" id="BRZA01000002">
    <property type="protein sequence ID" value="GLC88670.1"/>
    <property type="molecule type" value="Genomic_DNA"/>
</dbReference>
<comment type="caution">
    <text evidence="1">The sequence shown here is derived from an EMBL/GenBank/DDBJ whole genome shotgun (WGS) entry which is preliminary data.</text>
</comment>
<dbReference type="Gene3D" id="3.70.10.10">
    <property type="match status" value="1"/>
</dbReference>
<gene>
    <name evidence="1" type="ORF">LYSBPC_17970</name>
</gene>
<dbReference type="SUPFAM" id="SSF55979">
    <property type="entry name" value="DNA clamp"/>
    <property type="match status" value="1"/>
</dbReference>
<accession>A0ABQ5NK73</accession>
<evidence type="ECO:0000313" key="1">
    <source>
        <dbReference type="EMBL" id="GLC88670.1"/>
    </source>
</evidence>
<reference evidence="1" key="1">
    <citation type="submission" date="2022-08" db="EMBL/GenBank/DDBJ databases">
        <title>Draft genome sequence of Lysinibacillus sp. strain KH24.</title>
        <authorList>
            <person name="Kanbe H."/>
            <person name="Itoh H."/>
        </authorList>
    </citation>
    <scope>NUCLEOTIDE SEQUENCE</scope>
    <source>
        <strain evidence="1">KH24</strain>
    </source>
</reference>
<keyword evidence="2" id="KW-1185">Reference proteome</keyword>
<proteinExistence type="predicted"/>
<dbReference type="RefSeq" id="WP_264988432.1">
    <property type="nucleotide sequence ID" value="NZ_BRZA01000002.1"/>
</dbReference>